<keyword evidence="2" id="KW-1185">Reference proteome</keyword>
<evidence type="ECO:0000313" key="1">
    <source>
        <dbReference type="EMBL" id="KAI3802200.1"/>
    </source>
</evidence>
<reference evidence="1 2" key="2">
    <citation type="journal article" date="2022" name="Mol. Ecol. Resour.">
        <title>The genomes of chicory, endive, great burdock and yacon provide insights into Asteraceae paleo-polyploidization history and plant inulin production.</title>
        <authorList>
            <person name="Fan W."/>
            <person name="Wang S."/>
            <person name="Wang H."/>
            <person name="Wang A."/>
            <person name="Jiang F."/>
            <person name="Liu H."/>
            <person name="Zhao H."/>
            <person name="Xu D."/>
            <person name="Zhang Y."/>
        </authorList>
    </citation>
    <scope>NUCLEOTIDE SEQUENCE [LARGE SCALE GENOMIC DNA]</scope>
    <source>
        <strain evidence="2">cv. Yunnan</strain>
        <tissue evidence="1">Leaves</tissue>
    </source>
</reference>
<dbReference type="Proteomes" id="UP001056120">
    <property type="component" value="Linkage Group LG10"/>
</dbReference>
<evidence type="ECO:0000313" key="2">
    <source>
        <dbReference type="Proteomes" id="UP001056120"/>
    </source>
</evidence>
<organism evidence="1 2">
    <name type="scientific">Smallanthus sonchifolius</name>
    <dbReference type="NCBI Taxonomy" id="185202"/>
    <lineage>
        <taxon>Eukaryota</taxon>
        <taxon>Viridiplantae</taxon>
        <taxon>Streptophyta</taxon>
        <taxon>Embryophyta</taxon>
        <taxon>Tracheophyta</taxon>
        <taxon>Spermatophyta</taxon>
        <taxon>Magnoliopsida</taxon>
        <taxon>eudicotyledons</taxon>
        <taxon>Gunneridae</taxon>
        <taxon>Pentapetalae</taxon>
        <taxon>asterids</taxon>
        <taxon>campanulids</taxon>
        <taxon>Asterales</taxon>
        <taxon>Asteraceae</taxon>
        <taxon>Asteroideae</taxon>
        <taxon>Heliantheae alliance</taxon>
        <taxon>Millerieae</taxon>
        <taxon>Smallanthus</taxon>
    </lineage>
</organism>
<reference evidence="2" key="1">
    <citation type="journal article" date="2022" name="Mol. Ecol. Resour.">
        <title>The genomes of chicory, endive, great burdock and yacon provide insights into Asteraceae palaeo-polyploidization history and plant inulin production.</title>
        <authorList>
            <person name="Fan W."/>
            <person name="Wang S."/>
            <person name="Wang H."/>
            <person name="Wang A."/>
            <person name="Jiang F."/>
            <person name="Liu H."/>
            <person name="Zhao H."/>
            <person name="Xu D."/>
            <person name="Zhang Y."/>
        </authorList>
    </citation>
    <scope>NUCLEOTIDE SEQUENCE [LARGE SCALE GENOMIC DNA]</scope>
    <source>
        <strain evidence="2">cv. Yunnan</strain>
    </source>
</reference>
<comment type="caution">
    <text evidence="1">The sequence shown here is derived from an EMBL/GenBank/DDBJ whole genome shotgun (WGS) entry which is preliminary data.</text>
</comment>
<proteinExistence type="predicted"/>
<sequence>MLDRTVRSVVWSDTRGRSSRKREGDRRIVVIGGRTRAVDQSDLWSSMIGCVFSMIDKVKATDGISNRREYSIRFCVFGSRHKLSTMIIAVGSDLRLKVLAANIWGS</sequence>
<gene>
    <name evidence="1" type="ORF">L1987_30330</name>
</gene>
<accession>A0ACB9I2H3</accession>
<dbReference type="EMBL" id="CM042027">
    <property type="protein sequence ID" value="KAI3802200.1"/>
    <property type="molecule type" value="Genomic_DNA"/>
</dbReference>
<protein>
    <submittedName>
        <fullName evidence="1">Uncharacterized protein</fullName>
    </submittedName>
</protein>
<name>A0ACB9I2H3_9ASTR</name>